<dbReference type="OrthoDB" id="9768470at2"/>
<dbReference type="PANTHER" id="PTHR40980:SF4">
    <property type="entry name" value="TONB-DEPENDENT RECEPTOR-LIKE BETA-BARREL DOMAIN-CONTAINING PROTEIN"/>
    <property type="match status" value="1"/>
</dbReference>
<dbReference type="Gene3D" id="2.60.40.1120">
    <property type="entry name" value="Carboxypeptidase-like, regulatory domain"/>
    <property type="match status" value="1"/>
</dbReference>
<evidence type="ECO:0000256" key="3">
    <source>
        <dbReference type="ARBA" id="ARBA00023237"/>
    </source>
</evidence>
<dbReference type="InterPro" id="IPR037066">
    <property type="entry name" value="Plug_dom_sf"/>
</dbReference>
<dbReference type="EMBL" id="FTOP01000001">
    <property type="protein sequence ID" value="SIS54874.1"/>
    <property type="molecule type" value="Genomic_DNA"/>
</dbReference>
<evidence type="ECO:0000256" key="1">
    <source>
        <dbReference type="ARBA" id="ARBA00004442"/>
    </source>
</evidence>
<dbReference type="Gene3D" id="2.170.130.10">
    <property type="entry name" value="TonB-dependent receptor, plug domain"/>
    <property type="match status" value="1"/>
</dbReference>
<dbReference type="STRING" id="529505.SAMN05421761_101351"/>
<feature type="domain" description="TonB-dependent receptor plug" evidence="4">
    <location>
        <begin position="130"/>
        <end position="228"/>
    </location>
</feature>
<evidence type="ECO:0000256" key="2">
    <source>
        <dbReference type="ARBA" id="ARBA00023136"/>
    </source>
</evidence>
<dbReference type="InterPro" id="IPR008969">
    <property type="entry name" value="CarboxyPept-like_regulatory"/>
</dbReference>
<reference evidence="7" key="1">
    <citation type="submission" date="2017-01" db="EMBL/GenBank/DDBJ databases">
        <authorList>
            <person name="Varghese N."/>
            <person name="Submissions S."/>
        </authorList>
    </citation>
    <scope>NUCLEOTIDE SEQUENCE [LARGE SCALE GENOMIC DNA]</scope>
    <source>
        <strain evidence="7">DSM 46698</strain>
    </source>
</reference>
<accession>A0A1N7K0A0</accession>
<name>A0A1N7K0A0_9BACT</name>
<dbReference type="RefSeq" id="WP_076497942.1">
    <property type="nucleotide sequence ID" value="NZ_FTOP01000001.1"/>
</dbReference>
<keyword evidence="3" id="KW-0998">Cell outer membrane</keyword>
<evidence type="ECO:0000259" key="5">
    <source>
        <dbReference type="Pfam" id="PF14905"/>
    </source>
</evidence>
<keyword evidence="7" id="KW-1185">Reference proteome</keyword>
<dbReference type="Gene3D" id="2.40.170.20">
    <property type="entry name" value="TonB-dependent receptor, beta-barrel domain"/>
    <property type="match status" value="1"/>
</dbReference>
<evidence type="ECO:0000259" key="4">
    <source>
        <dbReference type="Pfam" id="PF07715"/>
    </source>
</evidence>
<dbReference type="Pfam" id="PF14905">
    <property type="entry name" value="OMP_b-brl_3"/>
    <property type="match status" value="1"/>
</dbReference>
<feature type="domain" description="Outer membrane protein beta-barrel" evidence="5">
    <location>
        <begin position="600"/>
        <end position="911"/>
    </location>
</feature>
<gene>
    <name evidence="6" type="ORF">SAMN05421761_101351</name>
</gene>
<evidence type="ECO:0000313" key="7">
    <source>
        <dbReference type="Proteomes" id="UP000186026"/>
    </source>
</evidence>
<dbReference type="Pfam" id="PF13715">
    <property type="entry name" value="CarbopepD_reg_2"/>
    <property type="match status" value="1"/>
</dbReference>
<protein>
    <submittedName>
        <fullName evidence="6">TonB-dependent Receptor Plug Domain</fullName>
    </submittedName>
</protein>
<keyword evidence="2" id="KW-0472">Membrane</keyword>
<sequence>MKKYTFTLLITLITIGYAVAQSGSIRGVVKDSKTGETIIGANVRLENTGYGVATGLDGDFEISRVEPGNYTVIVSFISYKTVQYEDVQVVSEKATVFDVLLEEDFGDLGEVVVVATRESGSNVAVVSEIRKSLQVVSGISADQIKLSQDGNAAQVMKRVSGVSIVDNKFVRVRGVDDRYNVVMINNALAPSTQVDKRTFSFDLIPSESLDRMLIYKSPSPEVPGDFAGGMVKVFTKNAPDEDFITFGMGAGYRQNTTLQDYKQTRGSKTDWLGFDTSRDLPAGFPTTDQLLNAGGGSPLRAEAGRMLDNNYSVETSTALPDFSTGLAFGKTWRLLGGKRLSTITSMSYGQSFQYFQAERNRYFFPVPGQPTEKRDEYFDDFFTKTNEIGVMSNWMLRLNPDNKIEFRNLFNQSGLNETVLREGKDFVQRTEGARDYAFRYESKLIYTGQLEGTHLFNEEKTKLNWVLGGNYMYHEEPDFRRLRTFFSQEGSEGQFVIIDPPASSPQDLGRYYGYLKDYGLSQGLNYERKFKGEEKDRPRILRAGYLVDYKARNFDARYITTYYPGFHDVQSKEALIRLPIDQAFAPENYRTGDGWLIQEGTRRTDNYDASTFISAGYVGGVFPIREFNFSGGLRTEYSNQQLDSQNDLGPVRVNNRELAILPSLNVDYNFNKKSLIRAGYGRTLNRPEFREFAPFLYYSFEYLAGFFGNPNLQMARIDNIDLRYEIYPNEGETFSIGAFYKFFDKPIETVQQNVTEQLQFTYANAIDATVYGLEVEGRKALSTISSTPFIRDLSFNVNASLIWSEVFLGDDVAFQDSRRALQGQSPYMINAAMYYINPVTDLQASIAYNVTGPRIFVAGNANNPEIYELPRHTIDLTVSKTFRDRTTFKFGIQDLLNFQYRFYQDSNFDRKIDTSIDDPMYLWRRGTLFTGSLTYRIK</sequence>
<dbReference type="PANTHER" id="PTHR40980">
    <property type="entry name" value="PLUG DOMAIN-CONTAINING PROTEIN"/>
    <property type="match status" value="1"/>
</dbReference>
<dbReference type="SUPFAM" id="SSF56935">
    <property type="entry name" value="Porins"/>
    <property type="match status" value="1"/>
</dbReference>
<dbReference type="GO" id="GO:0009279">
    <property type="term" value="C:cell outer membrane"/>
    <property type="evidence" value="ECO:0007669"/>
    <property type="project" value="UniProtKB-SubCell"/>
</dbReference>
<dbReference type="SUPFAM" id="SSF49464">
    <property type="entry name" value="Carboxypeptidase regulatory domain-like"/>
    <property type="match status" value="1"/>
</dbReference>
<dbReference type="InterPro" id="IPR036942">
    <property type="entry name" value="Beta-barrel_TonB_sf"/>
</dbReference>
<proteinExistence type="predicted"/>
<keyword evidence="6" id="KW-0675">Receptor</keyword>
<dbReference type="InterPro" id="IPR012910">
    <property type="entry name" value="Plug_dom"/>
</dbReference>
<organism evidence="6 7">
    <name type="scientific">Belliella pelovolcani</name>
    <dbReference type="NCBI Taxonomy" id="529505"/>
    <lineage>
        <taxon>Bacteria</taxon>
        <taxon>Pseudomonadati</taxon>
        <taxon>Bacteroidota</taxon>
        <taxon>Cytophagia</taxon>
        <taxon>Cytophagales</taxon>
        <taxon>Cyclobacteriaceae</taxon>
        <taxon>Belliella</taxon>
    </lineage>
</organism>
<dbReference type="Pfam" id="PF07715">
    <property type="entry name" value="Plug"/>
    <property type="match status" value="1"/>
</dbReference>
<dbReference type="Proteomes" id="UP000186026">
    <property type="component" value="Unassembled WGS sequence"/>
</dbReference>
<dbReference type="InterPro" id="IPR041700">
    <property type="entry name" value="OMP_b-brl_3"/>
</dbReference>
<dbReference type="AlphaFoldDB" id="A0A1N7K0A0"/>
<evidence type="ECO:0000313" key="6">
    <source>
        <dbReference type="EMBL" id="SIS54874.1"/>
    </source>
</evidence>
<comment type="subcellular location">
    <subcellularLocation>
        <location evidence="1">Cell outer membrane</location>
    </subcellularLocation>
</comment>